<protein>
    <submittedName>
        <fullName evidence="3">Uncharacterized protein</fullName>
    </submittedName>
</protein>
<dbReference type="AlphaFoldDB" id="A0A0W0YQC0"/>
<evidence type="ECO:0000313" key="3">
    <source>
        <dbReference type="EMBL" id="KTD59100.1"/>
    </source>
</evidence>
<feature type="transmembrane region" description="Helical" evidence="2">
    <location>
        <begin position="251"/>
        <end position="269"/>
    </location>
</feature>
<reference evidence="3 4" key="1">
    <citation type="submission" date="2015-11" db="EMBL/GenBank/DDBJ databases">
        <title>Genomic analysis of 38 Legionella species identifies large and diverse effector repertoires.</title>
        <authorList>
            <person name="Burstein D."/>
            <person name="Amaro F."/>
            <person name="Zusman T."/>
            <person name="Lifshitz Z."/>
            <person name="Cohen O."/>
            <person name="Gilbert J.A."/>
            <person name="Pupko T."/>
            <person name="Shuman H.A."/>
            <person name="Segal G."/>
        </authorList>
    </citation>
    <scope>NUCLEOTIDE SEQUENCE [LARGE SCALE GENOMIC DNA]</scope>
    <source>
        <strain evidence="3 4">SC-63-C7</strain>
    </source>
</reference>
<keyword evidence="2" id="KW-0472">Membrane</keyword>
<dbReference type="PATRIC" id="fig|45074.5.peg.2625"/>
<keyword evidence="2" id="KW-0812">Transmembrane</keyword>
<name>A0A0W0YQC0_9GAMM</name>
<dbReference type="Proteomes" id="UP000054703">
    <property type="component" value="Unassembled WGS sequence"/>
</dbReference>
<gene>
    <name evidence="3" type="ORF">Lsan_2451</name>
</gene>
<dbReference type="RefSeq" id="WP_058514541.1">
    <property type="nucleotide sequence ID" value="NZ_CAAAIH010000068.1"/>
</dbReference>
<keyword evidence="2" id="KW-1133">Transmembrane helix</keyword>
<keyword evidence="4" id="KW-1185">Reference proteome</keyword>
<feature type="region of interest" description="Disordered" evidence="1">
    <location>
        <begin position="482"/>
        <end position="505"/>
    </location>
</feature>
<proteinExistence type="predicted"/>
<accession>A0A0W0YQC0</accession>
<evidence type="ECO:0000256" key="2">
    <source>
        <dbReference type="SAM" id="Phobius"/>
    </source>
</evidence>
<dbReference type="EMBL" id="LNYU01000056">
    <property type="protein sequence ID" value="KTD59100.1"/>
    <property type="molecule type" value="Genomic_DNA"/>
</dbReference>
<evidence type="ECO:0000256" key="1">
    <source>
        <dbReference type="SAM" id="MobiDB-lite"/>
    </source>
</evidence>
<evidence type="ECO:0000313" key="4">
    <source>
        <dbReference type="Proteomes" id="UP000054703"/>
    </source>
</evidence>
<sequence>MKKNPRPTASYKTEQIHTPKNIQNTHDFTTKNLIPHKSVVLTPPKIPLVHVSSFPIHNFFYDNVTYPQWSTVINTNATLLKIVSSIIETNKSREEFKHTLEMDQKEWRAEIQSNVAGENSKANEAPKQQATEKDIIKTDKSQEDFFIYTPEIDQKEWSAEIQPNAVGANPKANESPKQQANEQTTKMFTSTRALQDEVFKLGKEHIQHSRLFLVAYNIFEGTLKKTSMPLFEVFYAMVADKDGIPEEKVKSILNLAMWVVIGIIAFALYECIMKELNEIKTLDAQAVTNYSEAEKLYNQAILIAQECVRQLNSISELEEKKKRNENLLTLLKECTDIERSPSIIGAALNNLSAVIDSIVNNKPLKKAQLDCKIEQELQIREETDPLASELLELKGAKGFKGTENILQCQIEETNQQIGHKKVGLKLKVKELRFKESQIHEINNNTEEKLEKQIQGKLFVKMGLFAPNYLHYLAVKEQNNSLENKLNNKKSNKNDSEEDNSLRIVR</sequence>
<feature type="compositionally biased region" description="Polar residues" evidence="1">
    <location>
        <begin position="10"/>
        <end position="24"/>
    </location>
</feature>
<organism evidence="3 4">
    <name type="scientific">Legionella santicrucis</name>
    <dbReference type="NCBI Taxonomy" id="45074"/>
    <lineage>
        <taxon>Bacteria</taxon>
        <taxon>Pseudomonadati</taxon>
        <taxon>Pseudomonadota</taxon>
        <taxon>Gammaproteobacteria</taxon>
        <taxon>Legionellales</taxon>
        <taxon>Legionellaceae</taxon>
        <taxon>Legionella</taxon>
    </lineage>
</organism>
<comment type="caution">
    <text evidence="3">The sequence shown here is derived from an EMBL/GenBank/DDBJ whole genome shotgun (WGS) entry which is preliminary data.</text>
</comment>
<feature type="region of interest" description="Disordered" evidence="1">
    <location>
        <begin position="1"/>
        <end position="24"/>
    </location>
</feature>